<evidence type="ECO:0000313" key="10">
    <source>
        <dbReference type="EMBL" id="KAF6434530.1"/>
    </source>
</evidence>
<feature type="compositionally biased region" description="Polar residues" evidence="6">
    <location>
        <begin position="895"/>
        <end position="913"/>
    </location>
</feature>
<feature type="region of interest" description="Disordered" evidence="6">
    <location>
        <begin position="895"/>
        <end position="932"/>
    </location>
</feature>
<evidence type="ECO:0000256" key="5">
    <source>
        <dbReference type="ARBA" id="ARBA00035009"/>
    </source>
</evidence>
<keyword evidence="4 7" id="KW-0472">Membrane</keyword>
<evidence type="ECO:0000256" key="2">
    <source>
        <dbReference type="ARBA" id="ARBA00022692"/>
    </source>
</evidence>
<protein>
    <submittedName>
        <fullName evidence="10">SPATA31 subfamily D member 1</fullName>
    </submittedName>
</protein>
<keyword evidence="3 7" id="KW-1133">Transmembrane helix</keyword>
<organism evidence="10 11">
    <name type="scientific">Molossus molossus</name>
    <name type="common">Pallas' mastiff bat</name>
    <name type="synonym">Vespertilio molossus</name>
    <dbReference type="NCBI Taxonomy" id="27622"/>
    <lineage>
        <taxon>Eukaryota</taxon>
        <taxon>Metazoa</taxon>
        <taxon>Chordata</taxon>
        <taxon>Craniata</taxon>
        <taxon>Vertebrata</taxon>
        <taxon>Euteleostomi</taxon>
        <taxon>Mammalia</taxon>
        <taxon>Eutheria</taxon>
        <taxon>Laurasiatheria</taxon>
        <taxon>Chiroptera</taxon>
        <taxon>Yangochiroptera</taxon>
        <taxon>Molossidae</taxon>
        <taxon>Molossus</taxon>
    </lineage>
</organism>
<name>A0A7J8EGL2_MOLMO</name>
<sequence length="1256" mass="141379">MAELQLHFLIIPILIFLCGVGLLLSLCHKKKKPSFPVFLKQGDIGQYQSKAKRQRNSGAQTGWKACQREVEEAKNVLSLLQSPLGQHHDTIHLRQLLCPDPSCEVCNHAAAEVNRLLFPEALEDASPLAPTTPGLSQSTNATDSFACQHISPMLSTSPPSDCPAVIQSKSIFTSLKPVPEDTSPDSSSVLSTHVPTIRDTDHSSLSISDISCWQDYASNMFLPTLSHSDFQQEHVFLHLPETCLWGDSVSKHMETSSLSFLGLNIQALLERQVKKTKDFQILEKKENEDRPFSKQIWSEYQQTSLGNSLQPLDVQDTTVLQTGWNIEDKPEQLHNSQQLFYVKTLVGNLQQKYNQLFWGLPSLHSESLVATLLGSRISSSLETHFVLFNGICNAPIVKMQHQGSPSVSHFHFLPLFNVDPKHLLPIKSQSQHFAQVQPQLHFQSRLPILPSSSPSQIRDCGVSFPGSQNTSDSNILNESQHMKCHVLQKQQESLCSLPTVVQRSQHATCPRALNRPLSSQSSHAYLPVSILPGHFHTTSEPQEKQQHYIPRRVIPLGCPHARRNVGLLQLMASQSKLTETSQQKGRQLSELQRQCSKSLGKSELSLSGHVCERVPQNFQLREDMKRNLGYILEKSPEDSPQRLSECHLGKVLRAASETKINCVGHSMSCLEKELLNISRKDINRNKIKNILRLHLRRKSWQITEGRIPIVVCDSWVAEDNTPPPFGSSQTNKENTNSKNTVVGRVYSQITTPELSFLDSHTRQVLEGHIIRFRLSQRWGLPLKVVEYMKFYTLKEAKTWRLPQFDLSSSATSISGVVSKAEVFKPLERSSKTFQRNKLRTINLVPMLDCPLLASSNVNSEGQGVLKTSHADMEDELAENIQKTVCGRQTFQQPLTHSTTDKWNQSDTVLNNRCSPEVPRKQPGAGHKPRYENVSSSVRAEVIEGKKTAEENLKHFPVSKMFTEIFKDQELGTIKSQPCDISTTQELGGSQMMNVNMRKEAFPLTTECPSPKMLETQDSKLSNLKRQVLDELKLKMESKEQSQAQSCSTNLSLASDSFSSISSQAPFQNISVRDMRASKGALVHLADSRISTELRPEAWVSKNVLWKCQDNSLPPVARKVRTVSSKTGQCRSEELAVETSEGRKKSHYVEDRKLQGTFLSLPQNEEFPRDSYFRKKTRKFYHWMDSKGKIKELEHPQQKAKFMPAFAKEHDPAESAAVFLSCGYPEAHELMTAIGKILQGKMASSHELESLQFSQQK</sequence>
<comment type="subcellular location">
    <subcellularLocation>
        <location evidence="1">Membrane</location>
        <topology evidence="1">Single-pass membrane protein</topology>
    </subcellularLocation>
</comment>
<evidence type="ECO:0000313" key="11">
    <source>
        <dbReference type="Proteomes" id="UP000550707"/>
    </source>
</evidence>
<evidence type="ECO:0000256" key="1">
    <source>
        <dbReference type="ARBA" id="ARBA00004167"/>
    </source>
</evidence>
<feature type="domain" description="SPATA31-like" evidence="9">
    <location>
        <begin position="50"/>
        <end position="132"/>
    </location>
</feature>
<dbReference type="AlphaFoldDB" id="A0A7J8EGL2"/>
<dbReference type="EMBL" id="JACASF010000014">
    <property type="protein sequence ID" value="KAF6434530.1"/>
    <property type="molecule type" value="Genomic_DNA"/>
</dbReference>
<dbReference type="Pfam" id="PF14650">
    <property type="entry name" value="FAM75"/>
    <property type="match status" value="1"/>
</dbReference>
<comment type="similarity">
    <text evidence="5">Belongs to the SPATA31 family.</text>
</comment>
<feature type="domain" description="SPATA31" evidence="8">
    <location>
        <begin position="337"/>
        <end position="715"/>
    </location>
</feature>
<dbReference type="GO" id="GO:0016020">
    <property type="term" value="C:membrane"/>
    <property type="evidence" value="ECO:0007669"/>
    <property type="project" value="UniProtKB-SubCell"/>
</dbReference>
<dbReference type="InterPro" id="IPR039509">
    <property type="entry name" value="SPATA31"/>
</dbReference>
<dbReference type="Pfam" id="PF15371">
    <property type="entry name" value="DUF4599"/>
    <property type="match status" value="1"/>
</dbReference>
<reference evidence="10 11" key="1">
    <citation type="journal article" date="2020" name="Nature">
        <title>Six reference-quality genomes reveal evolution of bat adaptations.</title>
        <authorList>
            <person name="Jebb D."/>
            <person name="Huang Z."/>
            <person name="Pippel M."/>
            <person name="Hughes G.M."/>
            <person name="Lavrichenko K."/>
            <person name="Devanna P."/>
            <person name="Winkler S."/>
            <person name="Jermiin L.S."/>
            <person name="Skirmuntt E.C."/>
            <person name="Katzourakis A."/>
            <person name="Burkitt-Gray L."/>
            <person name="Ray D.A."/>
            <person name="Sullivan K.A.M."/>
            <person name="Roscito J.G."/>
            <person name="Kirilenko B.M."/>
            <person name="Davalos L.M."/>
            <person name="Corthals A.P."/>
            <person name="Power M.L."/>
            <person name="Jones G."/>
            <person name="Ransome R.D."/>
            <person name="Dechmann D.K.N."/>
            <person name="Locatelli A.G."/>
            <person name="Puechmaille S.J."/>
            <person name="Fedrigo O."/>
            <person name="Jarvis E.D."/>
            <person name="Hiller M."/>
            <person name="Vernes S.C."/>
            <person name="Myers E.W."/>
            <person name="Teeling E.C."/>
        </authorList>
    </citation>
    <scope>NUCLEOTIDE SEQUENCE [LARGE SCALE GENOMIC DNA]</scope>
    <source>
        <strain evidence="10">MMolMol1</strain>
        <tissue evidence="10">Muscle</tissue>
    </source>
</reference>
<dbReference type="OrthoDB" id="9616581at2759"/>
<feature type="transmembrane region" description="Helical" evidence="7">
    <location>
        <begin position="6"/>
        <end position="26"/>
    </location>
</feature>
<evidence type="ECO:0000256" key="3">
    <source>
        <dbReference type="ARBA" id="ARBA00022989"/>
    </source>
</evidence>
<accession>A0A7J8EGL2</accession>
<evidence type="ECO:0000256" key="4">
    <source>
        <dbReference type="ARBA" id="ARBA00023136"/>
    </source>
</evidence>
<keyword evidence="11" id="KW-1185">Reference proteome</keyword>
<keyword evidence="2 7" id="KW-0812">Transmembrane</keyword>
<gene>
    <name evidence="10" type="ORF">HJG59_017242</name>
</gene>
<dbReference type="Proteomes" id="UP000550707">
    <property type="component" value="Unassembled WGS sequence"/>
</dbReference>
<evidence type="ECO:0000259" key="8">
    <source>
        <dbReference type="Pfam" id="PF14650"/>
    </source>
</evidence>
<evidence type="ECO:0000256" key="7">
    <source>
        <dbReference type="SAM" id="Phobius"/>
    </source>
</evidence>
<dbReference type="InterPro" id="IPR027970">
    <property type="entry name" value="SPATA31-like"/>
</dbReference>
<dbReference type="InParanoid" id="A0A7J8EGL2"/>
<proteinExistence type="inferred from homology"/>
<comment type="caution">
    <text evidence="10">The sequence shown here is derived from an EMBL/GenBank/DDBJ whole genome shotgun (WGS) entry which is preliminary data.</text>
</comment>
<evidence type="ECO:0000259" key="9">
    <source>
        <dbReference type="Pfam" id="PF15371"/>
    </source>
</evidence>
<dbReference type="PANTHER" id="PTHR21859">
    <property type="entry name" value="ACROSOME-SPECIFIC PROTEIN"/>
    <property type="match status" value="1"/>
</dbReference>
<evidence type="ECO:0000256" key="6">
    <source>
        <dbReference type="SAM" id="MobiDB-lite"/>
    </source>
</evidence>
<dbReference type="PANTHER" id="PTHR21859:SF51">
    <property type="entry name" value="RIKEN CDNA 1700014D04 GENE"/>
    <property type="match status" value="1"/>
</dbReference>